<name>A0A9X0AN40_9HELO</name>
<reference evidence="1" key="1">
    <citation type="submission" date="2022-11" db="EMBL/GenBank/DDBJ databases">
        <title>Genome Resource of Sclerotinia nivalis Strain SnTB1, a Plant Pathogen Isolated from American Ginseng.</title>
        <authorList>
            <person name="Fan S."/>
        </authorList>
    </citation>
    <scope>NUCLEOTIDE SEQUENCE</scope>
    <source>
        <strain evidence="1">SnTB1</strain>
    </source>
</reference>
<protein>
    <submittedName>
        <fullName evidence="1">Uncharacterized protein</fullName>
    </submittedName>
</protein>
<dbReference type="Proteomes" id="UP001152300">
    <property type="component" value="Unassembled WGS sequence"/>
</dbReference>
<organism evidence="1 2">
    <name type="scientific">Sclerotinia nivalis</name>
    <dbReference type="NCBI Taxonomy" id="352851"/>
    <lineage>
        <taxon>Eukaryota</taxon>
        <taxon>Fungi</taxon>
        <taxon>Dikarya</taxon>
        <taxon>Ascomycota</taxon>
        <taxon>Pezizomycotina</taxon>
        <taxon>Leotiomycetes</taxon>
        <taxon>Helotiales</taxon>
        <taxon>Sclerotiniaceae</taxon>
        <taxon>Sclerotinia</taxon>
    </lineage>
</organism>
<gene>
    <name evidence="1" type="ORF">OCU04_006067</name>
</gene>
<sequence>MVQAFDTMKGIGIIEAFKLMKTAKEEGFRYWCMIMVNVVNLTNHDQNSKAIKSQHIHCTHSYIEVSALPPRKIIGNSYLKPSTLSPKKLIQIRLPTSFSSILSRNQTTYKKSIPKSKAVTF</sequence>
<dbReference type="EMBL" id="JAPEIS010000006">
    <property type="protein sequence ID" value="KAJ8065378.1"/>
    <property type="molecule type" value="Genomic_DNA"/>
</dbReference>
<keyword evidence="2" id="KW-1185">Reference proteome</keyword>
<accession>A0A9X0AN40</accession>
<evidence type="ECO:0000313" key="1">
    <source>
        <dbReference type="EMBL" id="KAJ8065378.1"/>
    </source>
</evidence>
<proteinExistence type="predicted"/>
<comment type="caution">
    <text evidence="1">The sequence shown here is derived from an EMBL/GenBank/DDBJ whole genome shotgun (WGS) entry which is preliminary data.</text>
</comment>
<dbReference type="AlphaFoldDB" id="A0A9X0AN40"/>
<evidence type="ECO:0000313" key="2">
    <source>
        <dbReference type="Proteomes" id="UP001152300"/>
    </source>
</evidence>